<protein>
    <submittedName>
        <fullName evidence="1">YcxB family protein</fullName>
    </submittedName>
</protein>
<reference evidence="1" key="1">
    <citation type="submission" date="2022-07" db="EMBL/GenBank/DDBJ databases">
        <authorList>
            <person name="Jung M.-Y."/>
            <person name="Lee M."/>
        </authorList>
    </citation>
    <scope>NUCLEOTIDE SEQUENCE</scope>
    <source>
        <strain evidence="1">S8</strain>
    </source>
</reference>
<organism evidence="1 2">
    <name type="scientific">Granulicatella seriolae</name>
    <dbReference type="NCBI Taxonomy" id="2967226"/>
    <lineage>
        <taxon>Bacteria</taxon>
        <taxon>Bacillati</taxon>
        <taxon>Bacillota</taxon>
        <taxon>Bacilli</taxon>
        <taxon>Lactobacillales</taxon>
        <taxon>Carnobacteriaceae</taxon>
        <taxon>Granulicatella</taxon>
    </lineage>
</organism>
<evidence type="ECO:0000313" key="1">
    <source>
        <dbReference type="EMBL" id="MCQ9210802.1"/>
    </source>
</evidence>
<name>A0ABT1WQJ8_9LACT</name>
<reference evidence="1" key="2">
    <citation type="journal article" date="2023" name="Curr. Microbiol.">
        <title>Granulicatella seriolae sp. nov., a Novel Facultative Anaerobe Isolated from Yellowtail Marine Fish.</title>
        <authorList>
            <person name="Lee M."/>
            <person name="Choi Y.J."/>
            <person name="Farooq A."/>
            <person name="Jeong J.B."/>
            <person name="Jung M.Y."/>
        </authorList>
    </citation>
    <scope>NUCLEOTIDE SEQUENCE</scope>
    <source>
        <strain evidence="1">S8</strain>
    </source>
</reference>
<keyword evidence="2" id="KW-1185">Reference proteome</keyword>
<dbReference type="EMBL" id="JANHNZ010000014">
    <property type="protein sequence ID" value="MCQ9210802.1"/>
    <property type="molecule type" value="Genomic_DNA"/>
</dbReference>
<gene>
    <name evidence="1" type="ORF">NPA36_09610</name>
</gene>
<accession>A0ABT1WQJ8</accession>
<reference evidence="1" key="3">
    <citation type="journal article" date="2023" name="Microbiol. Resour. Announc.">
        <title>Draft Genome Sequence of Granulicatella sp. Strain S8, Isolated from a Marine Fish, Seriola quinqueradiata.</title>
        <authorList>
            <person name="Lee M."/>
            <person name="Farooq A."/>
            <person name="Jeong J.B."/>
            <person name="Jung M.Y."/>
        </authorList>
    </citation>
    <scope>NUCLEOTIDE SEQUENCE</scope>
    <source>
        <strain evidence="1">S8</strain>
    </source>
</reference>
<evidence type="ECO:0000313" key="2">
    <source>
        <dbReference type="Proteomes" id="UP001059480"/>
    </source>
</evidence>
<sequence>MKRSQFDNKKSNIGAHEEVLINSFGITIFSEKPSDKVDYRIAWDSVEEIDLKKQYLYIYTTSKSDLNLSIPSRYFSDDDLLRKINQIQDQEGEE</sequence>
<comment type="caution">
    <text evidence="1">The sequence shown here is derived from an EMBL/GenBank/DDBJ whole genome shotgun (WGS) entry which is preliminary data.</text>
</comment>
<proteinExistence type="predicted"/>
<dbReference type="Proteomes" id="UP001059480">
    <property type="component" value="Unassembled WGS sequence"/>
</dbReference>
<dbReference type="RefSeq" id="WP_256945911.1">
    <property type="nucleotide sequence ID" value="NZ_JANHNZ010000014.1"/>
</dbReference>